<dbReference type="InterPro" id="IPR000618">
    <property type="entry name" value="Insect_cuticle"/>
</dbReference>
<dbReference type="GO" id="GO:0042302">
    <property type="term" value="F:structural constituent of cuticle"/>
    <property type="evidence" value="ECO:0007669"/>
    <property type="project" value="UniProtKB-UniRule"/>
</dbReference>
<keyword evidence="1 2" id="KW-0193">Cuticle</keyword>
<dbReference type="Pfam" id="PF00379">
    <property type="entry name" value="Chitin_bind_4"/>
    <property type="match status" value="1"/>
</dbReference>
<protein>
    <recommendedName>
        <fullName evidence="6">Cuticle protein 19</fullName>
    </recommendedName>
</protein>
<dbReference type="InterPro" id="IPR051217">
    <property type="entry name" value="Insect_Cuticle_Struc_Prot"/>
</dbReference>
<keyword evidence="3" id="KW-0732">Signal</keyword>
<dbReference type="GO" id="GO:0005615">
    <property type="term" value="C:extracellular space"/>
    <property type="evidence" value="ECO:0007669"/>
    <property type="project" value="TreeGrafter"/>
</dbReference>
<dbReference type="PANTHER" id="PTHR12236">
    <property type="entry name" value="STRUCTURAL CONTITUENT OF CUTICLE"/>
    <property type="match status" value="1"/>
</dbReference>
<evidence type="ECO:0000313" key="5">
    <source>
        <dbReference type="Proteomes" id="UP000019118"/>
    </source>
</evidence>
<dbReference type="PANTHER" id="PTHR12236:SF75">
    <property type="entry name" value="CUTICULAR PROTEIN 62BB, ISOFORM A"/>
    <property type="match status" value="1"/>
</dbReference>
<dbReference type="GO" id="GO:0031012">
    <property type="term" value="C:extracellular matrix"/>
    <property type="evidence" value="ECO:0007669"/>
    <property type="project" value="TreeGrafter"/>
</dbReference>
<organism evidence="4 5">
    <name type="scientific">Dendroctonus ponderosae</name>
    <name type="common">Mountain pine beetle</name>
    <dbReference type="NCBI Taxonomy" id="77166"/>
    <lineage>
        <taxon>Eukaryota</taxon>
        <taxon>Metazoa</taxon>
        <taxon>Ecdysozoa</taxon>
        <taxon>Arthropoda</taxon>
        <taxon>Hexapoda</taxon>
        <taxon>Insecta</taxon>
        <taxon>Pterygota</taxon>
        <taxon>Neoptera</taxon>
        <taxon>Endopterygota</taxon>
        <taxon>Coleoptera</taxon>
        <taxon>Polyphaga</taxon>
        <taxon>Cucujiformia</taxon>
        <taxon>Curculionidae</taxon>
        <taxon>Scolytinae</taxon>
        <taxon>Dendroctonus</taxon>
    </lineage>
</organism>
<accession>A0AAR5QJQ6</accession>
<sequence length="128" mass="14162">MNSLQIVALIMLVSCVSAGYIGYVGGHEEHPIYAAPAVKVETDYYAHPKYEFKYGVSDFHTGDYKTQEETRDGDAVKGSYTVAEPDGTLRIVHYSADPHNGFNAIVTKAGKSIHPDNYASHESHYLQH</sequence>
<dbReference type="AlphaFoldDB" id="A0AAR5QJQ6"/>
<proteinExistence type="predicted"/>
<dbReference type="InterPro" id="IPR031311">
    <property type="entry name" value="CHIT_BIND_RR_consensus"/>
</dbReference>
<evidence type="ECO:0000256" key="1">
    <source>
        <dbReference type="ARBA" id="ARBA00022460"/>
    </source>
</evidence>
<evidence type="ECO:0000256" key="3">
    <source>
        <dbReference type="SAM" id="SignalP"/>
    </source>
</evidence>
<evidence type="ECO:0008006" key="6">
    <source>
        <dbReference type="Google" id="ProtNLM"/>
    </source>
</evidence>
<keyword evidence="5" id="KW-1185">Reference proteome</keyword>
<dbReference type="Proteomes" id="UP000019118">
    <property type="component" value="Unassembled WGS sequence"/>
</dbReference>
<dbReference type="PROSITE" id="PS00233">
    <property type="entry name" value="CHIT_BIND_RR_1"/>
    <property type="match status" value="1"/>
</dbReference>
<reference evidence="4" key="2">
    <citation type="submission" date="2024-08" db="UniProtKB">
        <authorList>
            <consortium name="EnsemblMetazoa"/>
        </authorList>
    </citation>
    <scope>IDENTIFICATION</scope>
</reference>
<dbReference type="KEGG" id="dpa:109546762"/>
<dbReference type="PRINTS" id="PR00947">
    <property type="entry name" value="CUTICLE"/>
</dbReference>
<feature type="signal peptide" evidence="3">
    <location>
        <begin position="1"/>
        <end position="18"/>
    </location>
</feature>
<evidence type="ECO:0000256" key="2">
    <source>
        <dbReference type="PROSITE-ProRule" id="PRU00497"/>
    </source>
</evidence>
<evidence type="ECO:0000313" key="4">
    <source>
        <dbReference type="EnsemblMetazoa" id="XP_019773426.1"/>
    </source>
</evidence>
<dbReference type="EnsemblMetazoa" id="XM_019917867.1">
    <property type="protein sequence ID" value="XP_019773426.1"/>
    <property type="gene ID" value="LOC109546762"/>
</dbReference>
<name>A0AAR5QJQ6_DENPD</name>
<reference evidence="5" key="1">
    <citation type="journal article" date="2013" name="Genome Biol.">
        <title>Draft genome of the mountain pine beetle, Dendroctonus ponderosae Hopkins, a major forest pest.</title>
        <authorList>
            <person name="Keeling C.I."/>
            <person name="Yuen M.M."/>
            <person name="Liao N.Y."/>
            <person name="Docking T.R."/>
            <person name="Chan S.K."/>
            <person name="Taylor G.A."/>
            <person name="Palmquist D.L."/>
            <person name="Jackman S.D."/>
            <person name="Nguyen A."/>
            <person name="Li M."/>
            <person name="Henderson H."/>
            <person name="Janes J.K."/>
            <person name="Zhao Y."/>
            <person name="Pandoh P."/>
            <person name="Moore R."/>
            <person name="Sperling F.A."/>
            <person name="Huber D.P."/>
            <person name="Birol I."/>
            <person name="Jones S.J."/>
            <person name="Bohlmann J."/>
        </authorList>
    </citation>
    <scope>NUCLEOTIDE SEQUENCE</scope>
</reference>
<feature type="chain" id="PRO_5043815175" description="Cuticle protein 19" evidence="3">
    <location>
        <begin position="19"/>
        <end position="128"/>
    </location>
</feature>
<dbReference type="GeneID" id="109546762"/>
<dbReference type="PROSITE" id="PS51155">
    <property type="entry name" value="CHIT_BIND_RR_2"/>
    <property type="match status" value="1"/>
</dbReference>